<organism evidence="4 5">
    <name type="scientific">Cellvibrio fibrivorans</name>
    <dbReference type="NCBI Taxonomy" id="126350"/>
    <lineage>
        <taxon>Bacteria</taxon>
        <taxon>Pseudomonadati</taxon>
        <taxon>Pseudomonadota</taxon>
        <taxon>Gammaproteobacteria</taxon>
        <taxon>Cellvibrionales</taxon>
        <taxon>Cellvibrionaceae</taxon>
        <taxon>Cellvibrio</taxon>
    </lineage>
</organism>
<dbReference type="NCBIfam" id="TIGR00254">
    <property type="entry name" value="GGDEF"/>
    <property type="match status" value="1"/>
</dbReference>
<evidence type="ECO:0000259" key="3">
    <source>
        <dbReference type="PROSITE" id="PS50887"/>
    </source>
</evidence>
<name>A0ABU1UW21_9GAMM</name>
<comment type="caution">
    <text evidence="4">The sequence shown here is derived from an EMBL/GenBank/DDBJ whole genome shotgun (WGS) entry which is preliminary data.</text>
</comment>
<evidence type="ECO:0000313" key="4">
    <source>
        <dbReference type="EMBL" id="MDR7089308.1"/>
    </source>
</evidence>
<accession>A0ABU1UW21</accession>
<keyword evidence="1" id="KW-1133">Transmembrane helix</keyword>
<evidence type="ECO:0000259" key="2">
    <source>
        <dbReference type="PROSITE" id="PS50885"/>
    </source>
</evidence>
<dbReference type="CDD" id="cd06225">
    <property type="entry name" value="HAMP"/>
    <property type="match status" value="1"/>
</dbReference>
<feature type="transmembrane region" description="Helical" evidence="1">
    <location>
        <begin position="324"/>
        <end position="342"/>
    </location>
</feature>
<dbReference type="PANTHER" id="PTHR46663:SF2">
    <property type="entry name" value="GGDEF DOMAIN-CONTAINING PROTEIN"/>
    <property type="match status" value="1"/>
</dbReference>
<gene>
    <name evidence="4" type="ORF">J2X05_001314</name>
</gene>
<dbReference type="InterPro" id="IPR052163">
    <property type="entry name" value="DGC-Regulatory_Protein"/>
</dbReference>
<dbReference type="PROSITE" id="PS50885">
    <property type="entry name" value="HAMP"/>
    <property type="match status" value="1"/>
</dbReference>
<dbReference type="CDD" id="cd01949">
    <property type="entry name" value="GGDEF"/>
    <property type="match status" value="1"/>
</dbReference>
<keyword evidence="5" id="KW-1185">Reference proteome</keyword>
<dbReference type="Pfam" id="PF00990">
    <property type="entry name" value="GGDEF"/>
    <property type="match status" value="1"/>
</dbReference>
<dbReference type="SUPFAM" id="SSF103190">
    <property type="entry name" value="Sensory domain-like"/>
    <property type="match status" value="1"/>
</dbReference>
<evidence type="ECO:0000256" key="1">
    <source>
        <dbReference type="SAM" id="Phobius"/>
    </source>
</evidence>
<dbReference type="EMBL" id="JAVDVX010000002">
    <property type="protein sequence ID" value="MDR7089308.1"/>
    <property type="molecule type" value="Genomic_DNA"/>
</dbReference>
<sequence>MGSRIVIKLTIWIALLSLLSAGISVYFTYTHSRALLIQSSKDKLATATQVLANRYSFFIADITKDLLFIAQLPAIEEIASSHSPQTDKQRMRLANALSGFLRSHEEYNQVRFIGAHNHGLELVRVDKTQNAVHIVEGMALQEKAHYSYVYNTLKLKQGSVFVSGIRLNKERGLLDGYGKPSVIVATPVYGTNGNVFGVIVINVDLEKMFALIETDIPAGIDVIATNSAGDYILHPDAEKTFGFDKGARVLMQNDIPVTQHIFSGEVSSLVAEVHDFRFPEKQAVISLTKVPFATESDEKYIVLGLISNLDAVLEDSRQLGITSLQISLAFGVLFVLLSLILARKITTPLQRMATTFARFKQGDPVPELSTNRDDELGLLARNFSIMAKKLNAQLMELNTQRQYLHKVAHHDGLTGLPNRILLEDRIEQALISARRDKAEIAVMLIDLDDFKPVNDKYGHDIGDKLLQECAARMLTCIRETDTVARYGGDEFMTIVSARELQLRGMSARHISRQVADKIRTALNQPFKIDNFLLNISCSIGIAIYPQDGDDKNTLIKHADLAMYYAKSTGRNNVKLYTDTQTD</sequence>
<dbReference type="SMART" id="SM00267">
    <property type="entry name" value="GGDEF"/>
    <property type="match status" value="1"/>
</dbReference>
<dbReference type="PROSITE" id="PS50887">
    <property type="entry name" value="GGDEF"/>
    <property type="match status" value="1"/>
</dbReference>
<dbReference type="Gene3D" id="3.30.70.270">
    <property type="match status" value="1"/>
</dbReference>
<dbReference type="Pfam" id="PF21623">
    <property type="entry name" value="HK_sensor_dom_bact"/>
    <property type="match status" value="1"/>
</dbReference>
<dbReference type="Pfam" id="PF00672">
    <property type="entry name" value="HAMP"/>
    <property type="match status" value="1"/>
</dbReference>
<keyword evidence="1" id="KW-0812">Transmembrane</keyword>
<protein>
    <submittedName>
        <fullName evidence="4">Diguanylate cyclase (GGDEF)-like protein</fullName>
    </submittedName>
</protein>
<dbReference type="Gene3D" id="3.30.450.20">
    <property type="entry name" value="PAS domain"/>
    <property type="match status" value="1"/>
</dbReference>
<dbReference type="PANTHER" id="PTHR46663">
    <property type="entry name" value="DIGUANYLATE CYCLASE DGCT-RELATED"/>
    <property type="match status" value="1"/>
</dbReference>
<dbReference type="InterPro" id="IPR003660">
    <property type="entry name" value="HAMP_dom"/>
</dbReference>
<dbReference type="InterPro" id="IPR048760">
    <property type="entry name" value="VP0354-like_sensor_dom"/>
</dbReference>
<feature type="domain" description="HAMP" evidence="2">
    <location>
        <begin position="343"/>
        <end position="395"/>
    </location>
</feature>
<feature type="transmembrane region" description="Helical" evidence="1">
    <location>
        <begin position="9"/>
        <end position="29"/>
    </location>
</feature>
<dbReference type="Gene3D" id="6.10.340.10">
    <property type="match status" value="1"/>
</dbReference>
<reference evidence="4 5" key="1">
    <citation type="submission" date="2023-07" db="EMBL/GenBank/DDBJ databases">
        <title>Sorghum-associated microbial communities from plants grown in Nebraska, USA.</title>
        <authorList>
            <person name="Schachtman D."/>
        </authorList>
    </citation>
    <scope>NUCLEOTIDE SEQUENCE [LARGE SCALE GENOMIC DNA]</scope>
    <source>
        <strain evidence="4 5">BE190</strain>
    </source>
</reference>
<feature type="domain" description="GGDEF" evidence="3">
    <location>
        <begin position="438"/>
        <end position="578"/>
    </location>
</feature>
<dbReference type="InterPro" id="IPR029151">
    <property type="entry name" value="Sensor-like_sf"/>
</dbReference>
<dbReference type="CDD" id="cd18773">
    <property type="entry name" value="PDC1_HK_sensor"/>
    <property type="match status" value="1"/>
</dbReference>
<proteinExistence type="predicted"/>
<evidence type="ECO:0000313" key="5">
    <source>
        <dbReference type="Proteomes" id="UP001253595"/>
    </source>
</evidence>
<dbReference type="InterPro" id="IPR029787">
    <property type="entry name" value="Nucleotide_cyclase"/>
</dbReference>
<dbReference type="RefSeq" id="WP_310070239.1">
    <property type="nucleotide sequence ID" value="NZ_JAVDVX010000002.1"/>
</dbReference>
<dbReference type="InterPro" id="IPR000160">
    <property type="entry name" value="GGDEF_dom"/>
</dbReference>
<keyword evidence="1" id="KW-0472">Membrane</keyword>
<dbReference type="SUPFAM" id="SSF55073">
    <property type="entry name" value="Nucleotide cyclase"/>
    <property type="match status" value="1"/>
</dbReference>
<dbReference type="InterPro" id="IPR043128">
    <property type="entry name" value="Rev_trsase/Diguanyl_cyclase"/>
</dbReference>
<dbReference type="SMART" id="SM00304">
    <property type="entry name" value="HAMP"/>
    <property type="match status" value="1"/>
</dbReference>
<dbReference type="Proteomes" id="UP001253595">
    <property type="component" value="Unassembled WGS sequence"/>
</dbReference>
<dbReference type="SUPFAM" id="SSF158472">
    <property type="entry name" value="HAMP domain-like"/>
    <property type="match status" value="1"/>
</dbReference>